<dbReference type="Gene3D" id="3.40.50.300">
    <property type="entry name" value="P-loop containing nucleotide triphosphate hydrolases"/>
    <property type="match status" value="2"/>
</dbReference>
<dbReference type="OMA" id="PHNDIVE"/>
<dbReference type="PANTHER" id="PTHR43977">
    <property type="entry name" value="STRUCTURAL MAINTENANCE OF CHROMOSOMES PROTEIN 3"/>
    <property type="match status" value="1"/>
</dbReference>
<reference evidence="3" key="1">
    <citation type="submission" date="2011-05" db="EMBL/GenBank/DDBJ databases">
        <authorList>
            <person name="Richards S.R."/>
            <person name="Qu J."/>
            <person name="Jiang H."/>
            <person name="Jhangiani S.N."/>
            <person name="Agravi P."/>
            <person name="Goodspeed R."/>
            <person name="Gross S."/>
            <person name="Mandapat C."/>
            <person name="Jackson L."/>
            <person name="Mathew T."/>
            <person name="Pu L."/>
            <person name="Thornton R."/>
            <person name="Saada N."/>
            <person name="Wilczek-Boney K.B."/>
            <person name="Lee S."/>
            <person name="Kovar C."/>
            <person name="Wu Y."/>
            <person name="Scherer S.E."/>
            <person name="Worley K.C."/>
            <person name="Muzny D.M."/>
            <person name="Gibbs R."/>
        </authorList>
    </citation>
    <scope>NUCLEOTIDE SEQUENCE</scope>
    <source>
        <strain evidence="3">Brora</strain>
    </source>
</reference>
<reference evidence="2" key="2">
    <citation type="submission" date="2015-02" db="UniProtKB">
        <authorList>
            <consortium name="EnsemblMetazoa"/>
        </authorList>
    </citation>
    <scope>IDENTIFICATION</scope>
</reference>
<dbReference type="eggNOG" id="KOG0933">
    <property type="taxonomic scope" value="Eukaryota"/>
</dbReference>
<protein>
    <recommendedName>
        <fullName evidence="1">RecF/RecN/SMC N-terminal domain-containing protein</fullName>
    </recommendedName>
</protein>
<name>T1IZW9_STRMM</name>
<evidence type="ECO:0000313" key="3">
    <source>
        <dbReference type="Proteomes" id="UP000014500"/>
    </source>
</evidence>
<dbReference type="AlphaFoldDB" id="T1IZW9"/>
<dbReference type="SUPFAM" id="SSF52540">
    <property type="entry name" value="P-loop containing nucleoside triphosphate hydrolases"/>
    <property type="match status" value="1"/>
</dbReference>
<accession>T1IZW9</accession>
<feature type="domain" description="RecF/RecN/SMC N-terminal" evidence="1">
    <location>
        <begin position="243"/>
        <end position="297"/>
    </location>
</feature>
<dbReference type="HOGENOM" id="CLU_922355_0_0_1"/>
<dbReference type="EnsemblMetazoa" id="SMAR006807-RA">
    <property type="protein sequence ID" value="SMAR006807-PA"/>
    <property type="gene ID" value="SMAR006807"/>
</dbReference>
<dbReference type="InterPro" id="IPR003395">
    <property type="entry name" value="RecF/RecN/SMC_N"/>
</dbReference>
<dbReference type="STRING" id="126957.T1IZW9"/>
<organism evidence="2 3">
    <name type="scientific">Strigamia maritima</name>
    <name type="common">European centipede</name>
    <name type="synonym">Geophilus maritimus</name>
    <dbReference type="NCBI Taxonomy" id="126957"/>
    <lineage>
        <taxon>Eukaryota</taxon>
        <taxon>Metazoa</taxon>
        <taxon>Ecdysozoa</taxon>
        <taxon>Arthropoda</taxon>
        <taxon>Myriapoda</taxon>
        <taxon>Chilopoda</taxon>
        <taxon>Pleurostigmophora</taxon>
        <taxon>Geophilomorpha</taxon>
        <taxon>Linotaeniidae</taxon>
        <taxon>Strigamia</taxon>
    </lineage>
</organism>
<dbReference type="Pfam" id="PF02463">
    <property type="entry name" value="SMC_N"/>
    <property type="match status" value="1"/>
</dbReference>
<dbReference type="Proteomes" id="UP000014500">
    <property type="component" value="Unassembled WGS sequence"/>
</dbReference>
<dbReference type="InterPro" id="IPR027417">
    <property type="entry name" value="P-loop_NTPase"/>
</dbReference>
<evidence type="ECO:0000259" key="1">
    <source>
        <dbReference type="Pfam" id="PF02463"/>
    </source>
</evidence>
<evidence type="ECO:0000313" key="2">
    <source>
        <dbReference type="EnsemblMetazoa" id="SMAR006807-PA"/>
    </source>
</evidence>
<keyword evidence="3" id="KW-1185">Reference proteome</keyword>
<dbReference type="EMBL" id="JH431728">
    <property type="status" value="NOT_ANNOTATED_CDS"/>
    <property type="molecule type" value="Genomic_DNA"/>
</dbReference>
<proteinExistence type="predicted"/>
<sequence>MKDDTAGTTQLASRVQYGEKFFHPHVDGPKLADVVIWQVVNQWAPPSSLPEAQINQDWHTCDQWFVSCLGCLNLSSKSVFLLITFFGRDVPRLKYLTNKYEWITDEKKYFGQVNTAYDFAATNPKEAGQQLTKLEERKTKLAKNDNMGAMSMFNKAEEQNDKSKITAVIRELDETKHEALLKAWQQVNQDFGSIFSTLLFGTQAKLVPPDGMSVLDGLGIERRSTLVGCVIPHFVDVALQTGSHLYILDEVDTALDLSHTQNIGQMLRTHFRHSQFIVVSLKDGMLNNANVLYKTTVTRFAQ</sequence>